<dbReference type="Pfam" id="PF13622">
    <property type="entry name" value="4HBT_3"/>
    <property type="match status" value="1"/>
</dbReference>
<dbReference type="Pfam" id="PF20789">
    <property type="entry name" value="4HBT_3C"/>
    <property type="match status" value="1"/>
</dbReference>
<accession>A0A2S6ADP9</accession>
<evidence type="ECO:0000259" key="2">
    <source>
        <dbReference type="Pfam" id="PF20789"/>
    </source>
</evidence>
<dbReference type="InterPro" id="IPR042171">
    <property type="entry name" value="Acyl-CoA_hotdog"/>
</dbReference>
<feature type="domain" description="Acyl-CoA thioesterase-like C-terminal" evidence="2">
    <location>
        <begin position="150"/>
        <end position="244"/>
    </location>
</feature>
<evidence type="ECO:0000259" key="1">
    <source>
        <dbReference type="Pfam" id="PF13622"/>
    </source>
</evidence>
<dbReference type="InterPro" id="IPR049449">
    <property type="entry name" value="TesB_ACOT8-like_N"/>
</dbReference>
<evidence type="ECO:0000313" key="3">
    <source>
        <dbReference type="EMBL" id="PPJ32147.1"/>
    </source>
</evidence>
<dbReference type="Gene3D" id="2.40.160.210">
    <property type="entry name" value="Acyl-CoA thioesterase, double hotdog domain"/>
    <property type="match status" value="1"/>
</dbReference>
<dbReference type="EMBL" id="PSZD01000002">
    <property type="protein sequence ID" value="PPJ32147.1"/>
    <property type="molecule type" value="Genomic_DNA"/>
</dbReference>
<reference evidence="3 4" key="1">
    <citation type="submission" date="2018-02" db="EMBL/GenBank/DDBJ databases">
        <title>8 Nocardia nova and 1 Nocardia cyriacigeorgica strain used for evolution to TMP-SMX.</title>
        <authorList>
            <person name="Mehta H."/>
            <person name="Weng J."/>
            <person name="Shamoo Y."/>
        </authorList>
    </citation>
    <scope>NUCLEOTIDE SEQUENCE [LARGE SCALE GENOMIC DNA]</scope>
    <source>
        <strain evidence="3 4">BAA2227</strain>
    </source>
</reference>
<organism evidence="3 4">
    <name type="scientific">Nocardia nova</name>
    <dbReference type="NCBI Taxonomy" id="37330"/>
    <lineage>
        <taxon>Bacteria</taxon>
        <taxon>Bacillati</taxon>
        <taxon>Actinomycetota</taxon>
        <taxon>Actinomycetes</taxon>
        <taxon>Mycobacteriales</taxon>
        <taxon>Nocardiaceae</taxon>
        <taxon>Nocardia</taxon>
    </lineage>
</organism>
<comment type="caution">
    <text evidence="3">The sequence shown here is derived from an EMBL/GenBank/DDBJ whole genome shotgun (WGS) entry which is preliminary data.</text>
</comment>
<dbReference type="InterPro" id="IPR049450">
    <property type="entry name" value="ACOT8-like_C"/>
</dbReference>
<dbReference type="RefSeq" id="WP_064910548.1">
    <property type="nucleotide sequence ID" value="NZ_PSYZ01000001.1"/>
</dbReference>
<dbReference type="Proteomes" id="UP000238356">
    <property type="component" value="Unassembled WGS sequence"/>
</dbReference>
<sequence>MVSFFREDGGRLVAQPLAVSPWTPTGLAGTGVCGLLARELEVHCPDGFVPVRFTADLYQPVANAAVELSSTVVRRGTRISLADASLRQDGRERARATAVFLATGDEPPGEVWHSEEELPMPPYGCTSPEGSPPLFKSGDREWTGDFAANQNSDRKIAWHSLPPLVAGEAITPFQRAAILGDGTNHVCHWGSDGAGYINADVTVNLSRLPRGHELGVRADNSIATAGIAIGVATLYDRTGPVGTSVISTLSNARRRIDFARTSAAEIGGVAS</sequence>
<name>A0A2S6ADP9_9NOCA</name>
<gene>
    <name evidence="3" type="ORF">C5F51_04795</name>
</gene>
<feature type="domain" description="Acyl-CoA thioesterase-like N-terminal HotDog" evidence="1">
    <location>
        <begin position="20"/>
        <end position="100"/>
    </location>
</feature>
<protein>
    <submittedName>
        <fullName evidence="3">Thioesterase family protein</fullName>
    </submittedName>
</protein>
<dbReference type="SUPFAM" id="SSF54637">
    <property type="entry name" value="Thioesterase/thiol ester dehydrase-isomerase"/>
    <property type="match status" value="1"/>
</dbReference>
<evidence type="ECO:0000313" key="4">
    <source>
        <dbReference type="Proteomes" id="UP000238356"/>
    </source>
</evidence>
<keyword evidence="4" id="KW-1185">Reference proteome</keyword>
<dbReference type="InterPro" id="IPR029069">
    <property type="entry name" value="HotDog_dom_sf"/>
</dbReference>
<dbReference type="AlphaFoldDB" id="A0A2S6ADP9"/>
<proteinExistence type="predicted"/>